<feature type="transmembrane region" description="Helical" evidence="7">
    <location>
        <begin position="433"/>
        <end position="453"/>
    </location>
</feature>
<reference evidence="10 11" key="1">
    <citation type="submission" date="2018-12" db="EMBL/GenBank/DDBJ databases">
        <authorList>
            <consortium name="Pathogen Informatics"/>
        </authorList>
    </citation>
    <scope>NUCLEOTIDE SEQUENCE [LARGE SCALE GENOMIC DNA]</scope>
    <source>
        <strain evidence="10 11">NCTC12742</strain>
    </source>
</reference>
<feature type="transmembrane region" description="Helical" evidence="7">
    <location>
        <begin position="12"/>
        <end position="29"/>
    </location>
</feature>
<gene>
    <name evidence="10" type="primary">yccS</name>
    <name evidence="10" type="ORF">NCTC12742_01144</name>
</gene>
<keyword evidence="3 7" id="KW-0812">Transmembrane</keyword>
<evidence type="ECO:0000256" key="1">
    <source>
        <dbReference type="ARBA" id="ARBA00004651"/>
    </source>
</evidence>
<comment type="similarity">
    <text evidence="6">Belongs to the YccS/YhfK family.</text>
</comment>
<dbReference type="PANTHER" id="PTHR30509:SF8">
    <property type="entry name" value="INNER MEMBRANE PROTEIN YCCS"/>
    <property type="match status" value="1"/>
</dbReference>
<feature type="transmembrane region" description="Helical" evidence="7">
    <location>
        <begin position="483"/>
        <end position="503"/>
    </location>
</feature>
<dbReference type="InterPro" id="IPR010020">
    <property type="entry name" value="Integral_membrane_YCCS_YHJK"/>
</dbReference>
<evidence type="ECO:0000256" key="7">
    <source>
        <dbReference type="SAM" id="Phobius"/>
    </source>
</evidence>
<feature type="domain" description="Integral membrane protein YccS N-terminal" evidence="8">
    <location>
        <begin position="61"/>
        <end position="340"/>
    </location>
</feature>
<organism evidence="10 11">
    <name type="scientific">Neisseria weaveri</name>
    <dbReference type="NCBI Taxonomy" id="28091"/>
    <lineage>
        <taxon>Bacteria</taxon>
        <taxon>Pseudomonadati</taxon>
        <taxon>Pseudomonadota</taxon>
        <taxon>Betaproteobacteria</taxon>
        <taxon>Neisseriales</taxon>
        <taxon>Neisseriaceae</taxon>
        <taxon>Neisseria</taxon>
    </lineage>
</organism>
<dbReference type="EMBL" id="LR134533">
    <property type="protein sequence ID" value="VEJ51266.1"/>
    <property type="molecule type" value="Genomic_DNA"/>
</dbReference>
<dbReference type="InterPro" id="IPR032692">
    <property type="entry name" value="YccS_N"/>
</dbReference>
<dbReference type="Proteomes" id="UP000272771">
    <property type="component" value="Chromosome"/>
</dbReference>
<dbReference type="PANTHER" id="PTHR30509">
    <property type="entry name" value="P-HYDROXYBENZOIC ACID EFFLUX PUMP SUBUNIT-RELATED"/>
    <property type="match status" value="1"/>
</dbReference>
<evidence type="ECO:0000313" key="10">
    <source>
        <dbReference type="EMBL" id="VEJ51266.1"/>
    </source>
</evidence>
<dbReference type="Pfam" id="PF13515">
    <property type="entry name" value="FUSC_2"/>
    <property type="match status" value="1"/>
</dbReference>
<keyword evidence="5 7" id="KW-0472">Membrane</keyword>
<dbReference type="InterPro" id="IPR049453">
    <property type="entry name" value="Memb_transporter_dom"/>
</dbReference>
<evidence type="ECO:0000256" key="3">
    <source>
        <dbReference type="ARBA" id="ARBA00022692"/>
    </source>
</evidence>
<feature type="transmembrane region" description="Helical" evidence="7">
    <location>
        <begin position="83"/>
        <end position="103"/>
    </location>
</feature>
<dbReference type="AlphaFoldDB" id="A0A448VNB3"/>
<dbReference type="NCBIfam" id="TIGR01666">
    <property type="entry name" value="YCCS"/>
    <property type="match status" value="1"/>
</dbReference>
<dbReference type="Pfam" id="PF12805">
    <property type="entry name" value="FUSC-like"/>
    <property type="match status" value="1"/>
</dbReference>
<proteinExistence type="inferred from homology"/>
<comment type="subcellular location">
    <subcellularLocation>
        <location evidence="1">Cell membrane</location>
        <topology evidence="1">Multi-pass membrane protein</topology>
    </subcellularLocation>
</comment>
<feature type="domain" description="Integral membrane bound transporter" evidence="9">
    <location>
        <begin position="399"/>
        <end position="521"/>
    </location>
</feature>
<evidence type="ECO:0000313" key="11">
    <source>
        <dbReference type="Proteomes" id="UP000272771"/>
    </source>
</evidence>
<protein>
    <submittedName>
        <fullName evidence="10">Integral membrane protein</fullName>
    </submittedName>
</protein>
<evidence type="ECO:0000256" key="6">
    <source>
        <dbReference type="ARBA" id="ARBA00043993"/>
    </source>
</evidence>
<evidence type="ECO:0000256" key="5">
    <source>
        <dbReference type="ARBA" id="ARBA00023136"/>
    </source>
</evidence>
<sequence length="720" mass="81455">MRTPPINPKVIATLPIFFSVFTAASLVWYFDIPQLSMPFVLGIIAGGLVDLDNRLTGRLKNIVVTVIAFSTASLAAQSTLGQGIWFVLAMTLMTFVFTFSGAVGTRYRTIAFGTLAVATYTSLTHTPDNAWFTNPLMILCGTLLYSTTTLIMHMIFPHRPVQENMADAYAALGDYFDAKAAFFDPDEADWLENRQIDLAMKNTGVISVFNQCRSALFYRMRGQHRHPRTTRMLHYYFTAQDIHERISSAHVDYRELAEKLKNTDLIFRIHRLMELQGQACRDIAESLRISRPYRYSRRLERAINGCRQSLKIYIQTHGNNTEAHALQRLLENLFSIDHQFSNLENTANHALEEHSEQTRIAALENGSLKNAWRVLVNQFNLESAVFRHAVRLAIVVFVSCVIVELLHLHLGYWILLTALFVCQPNYSATKSRVNQRIAGTILGVIVGSLVPYFTPSVETKLWIIIASTTLFFFFRTNKYSFSTFFITVQALTSFSLAGFDVYAATLPRIVDTVIGSAIAWAAVSYLWPDWQYLTLNRTAGRAVSHNGKYLRQIIRQLQYGSTDDVVYRSVRRQTHERAVALSSTLSDMSSEPKKYGNKLQDGLSLLKINYALIGYISALGAYRNQMEPHSDSGFIHSFYEAAEQTADILEHIQTHTPDTFQTAFSELENKLATLKNEIGECRQNAILWQQLSLIARQLKPSYQTLHNTGNPKPVTGLQTA</sequence>
<dbReference type="STRING" id="28091.SAMEA3174300_01767"/>
<evidence type="ECO:0000259" key="8">
    <source>
        <dbReference type="Pfam" id="PF12805"/>
    </source>
</evidence>
<keyword evidence="11" id="KW-1185">Reference proteome</keyword>
<feature type="transmembrane region" description="Helical" evidence="7">
    <location>
        <begin position="136"/>
        <end position="156"/>
    </location>
</feature>
<evidence type="ECO:0000259" key="9">
    <source>
        <dbReference type="Pfam" id="PF13515"/>
    </source>
</evidence>
<dbReference type="RefSeq" id="WP_126382119.1">
    <property type="nucleotide sequence ID" value="NZ_CAUJRG010000010.1"/>
</dbReference>
<dbReference type="InterPro" id="IPR010019">
    <property type="entry name" value="Integral_membrane_YccS"/>
</dbReference>
<dbReference type="GO" id="GO:0005886">
    <property type="term" value="C:plasma membrane"/>
    <property type="evidence" value="ECO:0007669"/>
    <property type="project" value="UniProtKB-SubCell"/>
</dbReference>
<keyword evidence="4 7" id="KW-1133">Transmembrane helix</keyword>
<feature type="transmembrane region" description="Helical" evidence="7">
    <location>
        <begin position="459"/>
        <end position="476"/>
    </location>
</feature>
<dbReference type="NCBIfam" id="TIGR01667">
    <property type="entry name" value="YCCS_YHFK"/>
    <property type="match status" value="1"/>
</dbReference>
<keyword evidence="2" id="KW-1003">Cell membrane</keyword>
<name>A0A448VNB3_9NEIS</name>
<evidence type="ECO:0000256" key="2">
    <source>
        <dbReference type="ARBA" id="ARBA00022475"/>
    </source>
</evidence>
<feature type="transmembrane region" description="Helical" evidence="7">
    <location>
        <begin position="392"/>
        <end position="421"/>
    </location>
</feature>
<dbReference type="OrthoDB" id="8670769at2"/>
<accession>A0A448VNB3</accession>
<evidence type="ECO:0000256" key="4">
    <source>
        <dbReference type="ARBA" id="ARBA00022989"/>
    </source>
</evidence>